<reference evidence="2 3" key="1">
    <citation type="journal article" date="2019" name="Mol. Biol. Evol.">
        <title>Blast fungal genomes show frequent chromosomal changes, gene gains and losses, and effector gene turnover.</title>
        <authorList>
            <person name="Gomez Luciano L.B."/>
            <person name="Jason Tsai I."/>
            <person name="Chuma I."/>
            <person name="Tosa Y."/>
            <person name="Chen Y.H."/>
            <person name="Li J.Y."/>
            <person name="Li M.Y."/>
            <person name="Jade Lu M.Y."/>
            <person name="Nakayashiki H."/>
            <person name="Li W.H."/>
        </authorList>
    </citation>
    <scope>NUCLEOTIDE SEQUENCE [LARGE SCALE GENOMIC DNA]</scope>
    <source>
        <strain evidence="2">MZ5-1-6</strain>
    </source>
</reference>
<gene>
    <name evidence="2" type="ORF">PoMZ_01610</name>
</gene>
<evidence type="ECO:0000256" key="1">
    <source>
        <dbReference type="SAM" id="MobiDB-lite"/>
    </source>
</evidence>
<name>A0A4P7N2M8_PYROR</name>
<organism evidence="2 3">
    <name type="scientific">Pyricularia oryzae</name>
    <name type="common">Rice blast fungus</name>
    <name type="synonym">Magnaporthe oryzae</name>
    <dbReference type="NCBI Taxonomy" id="318829"/>
    <lineage>
        <taxon>Eukaryota</taxon>
        <taxon>Fungi</taxon>
        <taxon>Dikarya</taxon>
        <taxon>Ascomycota</taxon>
        <taxon>Pezizomycotina</taxon>
        <taxon>Sordariomycetes</taxon>
        <taxon>Sordariomycetidae</taxon>
        <taxon>Magnaporthales</taxon>
        <taxon>Pyriculariaceae</taxon>
        <taxon>Pyricularia</taxon>
    </lineage>
</organism>
<sequence>MKITRKSSDSSSSGKCTSCAATRGSSITECSERHAEDCVDEPAMLMAASARSHEAYGSTTVLNNLVHASGQVSYSSRLGQVDTTAVGSITSLPSFGLQAEPEQQNVRLRVDSPAPISQLQDHTSQQTVQDALEYEKPRICDRRSLSMQLVSFCWDVEREDPRSVVARAAEAFPDVPYNVSEPDYGDLSGWEQHYCWDHLQASGAGPDTARDLWCEPVSPLSPTKSPGYGHGPNDQ</sequence>
<dbReference type="AlphaFoldDB" id="A0A4P7N2M8"/>
<evidence type="ECO:0000313" key="3">
    <source>
        <dbReference type="Proteomes" id="UP000294847"/>
    </source>
</evidence>
<accession>A0A4P7N2M8</accession>
<proteinExistence type="predicted"/>
<feature type="region of interest" description="Disordered" evidence="1">
    <location>
        <begin position="1"/>
        <end position="25"/>
    </location>
</feature>
<evidence type="ECO:0000313" key="2">
    <source>
        <dbReference type="EMBL" id="QBZ56697.1"/>
    </source>
</evidence>
<protein>
    <submittedName>
        <fullName evidence="2">Uncharacterized protein</fullName>
    </submittedName>
</protein>
<feature type="compositionally biased region" description="Polar residues" evidence="1">
    <location>
        <begin position="14"/>
        <end position="25"/>
    </location>
</feature>
<dbReference type="Proteomes" id="UP000294847">
    <property type="component" value="Chromosome 2"/>
</dbReference>
<dbReference type="EMBL" id="CP034205">
    <property type="protein sequence ID" value="QBZ56697.1"/>
    <property type="molecule type" value="Genomic_DNA"/>
</dbReference>
<feature type="region of interest" description="Disordered" evidence="1">
    <location>
        <begin position="205"/>
        <end position="235"/>
    </location>
</feature>